<dbReference type="PANTHER" id="PTHR22893:SF91">
    <property type="entry name" value="NADPH DEHYDROGENASE 2-RELATED"/>
    <property type="match status" value="1"/>
</dbReference>
<sequence>MPTLFDEVKVGGVVLPNRVVMAPLTRNRADRDGVPGELAATYYAQRATAGLIVSEGSQPGPLGQGFVNTPGLHREAQLWAWRQVTGAVHAEGGRIFAQIMHTGRIGHPDLVRHRGLADARYPLAPSAVRPAVGMAQTYEGPKEYPWPREMTLAEIRSAVRDFATAARNAVTAGFDGVELHGANGCLLHQFLADGTNRRTDHYGGSLTGRIRFVCEVTEAVADAIGPSRVGLRVSPGNRFNDMNESDTDQLYPALLAAVAPLGIAYLHVYEVGNRETIRRLREIWPSTFMVNPHPVDRPPVDGTLAQEALDEGVADLISFGRHFISNPDLVERLRVGAALTPPDPSTFYGGDHHGYTDYPAAIRLLGR</sequence>
<dbReference type="RefSeq" id="WP_167924800.1">
    <property type="nucleotide sequence ID" value="NZ_JAATVY010000004.1"/>
</dbReference>
<comment type="caution">
    <text evidence="2">The sequence shown here is derived from an EMBL/GenBank/DDBJ whole genome shotgun (WGS) entry which is preliminary data.</text>
</comment>
<dbReference type="InterPro" id="IPR045247">
    <property type="entry name" value="Oye-like"/>
</dbReference>
<reference evidence="2 3" key="1">
    <citation type="submission" date="2020-03" db="EMBL/GenBank/DDBJ databases">
        <title>WGS of the type strain of Planosporangium spp.</title>
        <authorList>
            <person name="Thawai C."/>
        </authorList>
    </citation>
    <scope>NUCLEOTIDE SEQUENCE [LARGE SCALE GENOMIC DNA]</scope>
    <source>
        <strain evidence="2 3">TBRC 5610</strain>
    </source>
</reference>
<dbReference type="PANTHER" id="PTHR22893">
    <property type="entry name" value="NADH OXIDOREDUCTASE-RELATED"/>
    <property type="match status" value="1"/>
</dbReference>
<organism evidence="2 3">
    <name type="scientific">Planosporangium thailandense</name>
    <dbReference type="NCBI Taxonomy" id="765197"/>
    <lineage>
        <taxon>Bacteria</taxon>
        <taxon>Bacillati</taxon>
        <taxon>Actinomycetota</taxon>
        <taxon>Actinomycetes</taxon>
        <taxon>Micromonosporales</taxon>
        <taxon>Micromonosporaceae</taxon>
        <taxon>Planosporangium</taxon>
    </lineage>
</organism>
<dbReference type="EMBL" id="JAATVY010000004">
    <property type="protein sequence ID" value="NJC69940.1"/>
    <property type="molecule type" value="Genomic_DNA"/>
</dbReference>
<dbReference type="Gene3D" id="3.20.20.70">
    <property type="entry name" value="Aldolase class I"/>
    <property type="match status" value="1"/>
</dbReference>
<keyword evidence="3" id="KW-1185">Reference proteome</keyword>
<dbReference type="Pfam" id="PF00724">
    <property type="entry name" value="Oxidored_FMN"/>
    <property type="match status" value="1"/>
</dbReference>
<feature type="domain" description="NADH:flavin oxidoreductase/NADH oxidase N-terminal" evidence="1">
    <location>
        <begin position="4"/>
        <end position="336"/>
    </location>
</feature>
<dbReference type="CDD" id="cd02933">
    <property type="entry name" value="OYE_like_FMN"/>
    <property type="match status" value="1"/>
</dbReference>
<dbReference type="Proteomes" id="UP000722989">
    <property type="component" value="Unassembled WGS sequence"/>
</dbReference>
<evidence type="ECO:0000313" key="3">
    <source>
        <dbReference type="Proteomes" id="UP000722989"/>
    </source>
</evidence>
<evidence type="ECO:0000259" key="1">
    <source>
        <dbReference type="Pfam" id="PF00724"/>
    </source>
</evidence>
<gene>
    <name evidence="2" type="ORF">HC031_09465</name>
</gene>
<protein>
    <submittedName>
        <fullName evidence="2">Alkene reductase</fullName>
    </submittedName>
</protein>
<evidence type="ECO:0000313" key="2">
    <source>
        <dbReference type="EMBL" id="NJC69940.1"/>
    </source>
</evidence>
<dbReference type="InterPro" id="IPR001155">
    <property type="entry name" value="OxRdtase_FMN_N"/>
</dbReference>
<accession>A0ABX0XX42</accession>
<dbReference type="SUPFAM" id="SSF51395">
    <property type="entry name" value="FMN-linked oxidoreductases"/>
    <property type="match status" value="1"/>
</dbReference>
<dbReference type="InterPro" id="IPR013785">
    <property type="entry name" value="Aldolase_TIM"/>
</dbReference>
<proteinExistence type="predicted"/>
<name>A0ABX0XX42_9ACTN</name>